<reference evidence="2 5" key="1">
    <citation type="submission" date="2021-03" db="EMBL/GenBank/DDBJ databases">
        <title>Mucilaginibacter strains isolated from gold and copper mining confer multi heavy-metal resistance.</title>
        <authorList>
            <person name="Li Y."/>
        </authorList>
    </citation>
    <scope>NUCLEOTIDE SEQUENCE [LARGE SCALE GENOMIC DNA]</scope>
    <source>
        <strain evidence="2 5">P2-4</strain>
    </source>
</reference>
<dbReference type="EMBL" id="CP071880">
    <property type="protein sequence ID" value="QTE52648.1"/>
    <property type="molecule type" value="Genomic_DNA"/>
</dbReference>
<dbReference type="InterPro" id="IPR008490">
    <property type="entry name" value="Transposase_InsH_N"/>
</dbReference>
<sequence>MQGKKDYQEKLFIRFQLSDYVPADNFYRRLKSILDLNFVYDTTSKYYGTEGQKSIDPVVFFKLMLVGYLENLNSDRRIIATSRMRMDILYFIGYDLDEELPGIRH</sequence>
<evidence type="ECO:0000313" key="5">
    <source>
        <dbReference type="Proteomes" id="UP000663940"/>
    </source>
</evidence>
<dbReference type="Pfam" id="PF05598">
    <property type="entry name" value="DUF772"/>
    <property type="match status" value="1"/>
</dbReference>
<dbReference type="Proteomes" id="UP000663940">
    <property type="component" value="Chromosome"/>
</dbReference>
<evidence type="ECO:0000313" key="2">
    <source>
        <dbReference type="EMBL" id="QTE48082.1"/>
    </source>
</evidence>
<organism evidence="2 5">
    <name type="scientific">Mucilaginibacter rubeus</name>
    <dbReference type="NCBI Taxonomy" id="2027860"/>
    <lineage>
        <taxon>Bacteria</taxon>
        <taxon>Pseudomonadati</taxon>
        <taxon>Bacteroidota</taxon>
        <taxon>Sphingobacteriia</taxon>
        <taxon>Sphingobacteriales</taxon>
        <taxon>Sphingobacteriaceae</taxon>
        <taxon>Mucilaginibacter</taxon>
    </lineage>
</organism>
<accession>A0ABX7U5Q2</accession>
<dbReference type="EMBL" id="CP071880">
    <property type="protein sequence ID" value="QTE48082.1"/>
    <property type="molecule type" value="Genomic_DNA"/>
</dbReference>
<dbReference type="RefSeq" id="WP_208057566.1">
    <property type="nucleotide sequence ID" value="NZ_CP071879.1"/>
</dbReference>
<feature type="domain" description="Transposase InsH N-terminal" evidence="1">
    <location>
        <begin position="16"/>
        <end position="101"/>
    </location>
</feature>
<evidence type="ECO:0000259" key="1">
    <source>
        <dbReference type="Pfam" id="PF05598"/>
    </source>
</evidence>
<evidence type="ECO:0000313" key="3">
    <source>
        <dbReference type="EMBL" id="QTE48597.1"/>
    </source>
</evidence>
<dbReference type="EMBL" id="CP071880">
    <property type="protein sequence ID" value="QTE48597.1"/>
    <property type="molecule type" value="Genomic_DNA"/>
</dbReference>
<keyword evidence="5" id="KW-1185">Reference proteome</keyword>
<gene>
    <name evidence="4" type="ORF">J3L21_12060</name>
    <name evidence="2" type="ORF">J3L21_21315</name>
    <name evidence="3" type="ORF">J3L21_24080</name>
</gene>
<name>A0ABX7U5Q2_9SPHI</name>
<proteinExistence type="predicted"/>
<protein>
    <submittedName>
        <fullName evidence="2">Transposase</fullName>
    </submittedName>
</protein>
<evidence type="ECO:0000313" key="4">
    <source>
        <dbReference type="EMBL" id="QTE52648.1"/>
    </source>
</evidence>